<feature type="region of interest" description="Disordered" evidence="1">
    <location>
        <begin position="70"/>
        <end position="97"/>
    </location>
</feature>
<feature type="region of interest" description="Disordered" evidence="1">
    <location>
        <begin position="1"/>
        <end position="38"/>
    </location>
</feature>
<proteinExistence type="predicted"/>
<evidence type="ECO:0000313" key="2">
    <source>
        <dbReference type="EMBL" id="RFS80989.1"/>
    </source>
</evidence>
<protein>
    <recommendedName>
        <fullName evidence="4">Transposase</fullName>
    </recommendedName>
</protein>
<evidence type="ECO:0000256" key="1">
    <source>
        <dbReference type="SAM" id="MobiDB-lite"/>
    </source>
</evidence>
<name>A0A372G763_9ACTN</name>
<dbReference type="EMBL" id="QVNQ01000019">
    <property type="protein sequence ID" value="RFS80989.1"/>
    <property type="molecule type" value="Genomic_DNA"/>
</dbReference>
<gene>
    <name evidence="2" type="ORF">D0T12_34205</name>
</gene>
<dbReference type="Proteomes" id="UP000262882">
    <property type="component" value="Unassembled WGS sequence"/>
</dbReference>
<evidence type="ECO:0000313" key="3">
    <source>
        <dbReference type="Proteomes" id="UP000262882"/>
    </source>
</evidence>
<organism evidence="2 3">
    <name type="scientific">Actinomadura spongiicola</name>
    <dbReference type="NCBI Taxonomy" id="2303421"/>
    <lineage>
        <taxon>Bacteria</taxon>
        <taxon>Bacillati</taxon>
        <taxon>Actinomycetota</taxon>
        <taxon>Actinomycetes</taxon>
        <taxon>Streptosporangiales</taxon>
        <taxon>Thermomonosporaceae</taxon>
        <taxon>Actinomadura</taxon>
    </lineage>
</organism>
<comment type="caution">
    <text evidence="2">The sequence shown here is derived from an EMBL/GenBank/DDBJ whole genome shotgun (WGS) entry which is preliminary data.</text>
</comment>
<reference evidence="2 3" key="1">
    <citation type="submission" date="2018-08" db="EMBL/GenBank/DDBJ databases">
        <title>Actinomadura spongicola sp. nov., isolated from marine sponge Leucetta chagosensis.</title>
        <authorList>
            <person name="Li L."/>
            <person name="Lin H.W."/>
        </authorList>
    </citation>
    <scope>NUCLEOTIDE SEQUENCE [LARGE SCALE GENOMIC DNA]</scope>
    <source>
        <strain evidence="2 3">LHW52907</strain>
    </source>
</reference>
<evidence type="ECO:0008006" key="4">
    <source>
        <dbReference type="Google" id="ProtNLM"/>
    </source>
</evidence>
<sequence length="124" mass="13849">MAVTRPPRPRPARPHGQRGRGTPLAGPAGERDRLARQPKMAVARYRERHSVARRKSDHVNAMALANILHTVPRSLPPPPPRPPQERPVPRRQHRCQDGQRFQGALNTWARGADAHAPGLCARDQ</sequence>
<feature type="compositionally biased region" description="Basic residues" evidence="1">
    <location>
        <begin position="7"/>
        <end position="18"/>
    </location>
</feature>
<dbReference type="AlphaFoldDB" id="A0A372G763"/>
<accession>A0A372G763</accession>
<keyword evidence="3" id="KW-1185">Reference proteome</keyword>